<protein>
    <submittedName>
        <fullName evidence="2">Uncharacterized protein</fullName>
    </submittedName>
</protein>
<gene>
    <name evidence="2" type="ORF">BDDG_09767</name>
</gene>
<reference evidence="2" key="1">
    <citation type="submission" date="2010-03" db="EMBL/GenBank/DDBJ databases">
        <title>Annotation of Blastomyces dermatitidis strain ATCC 18188.</title>
        <authorList>
            <consortium name="The Broad Institute Genome Sequencing Platform"/>
            <consortium name="Broad Institute Genome Sequencing Center for Infectious Disease."/>
            <person name="Cuomo C."/>
            <person name="Klein B."/>
            <person name="Sullivan T."/>
            <person name="Heitman J."/>
            <person name="Young S."/>
            <person name="Zeng Q."/>
            <person name="Gargeya S."/>
            <person name="Alvarado L."/>
            <person name="Berlin A.M."/>
            <person name="Chapman S.B."/>
            <person name="Chen Z."/>
            <person name="Freedman E."/>
            <person name="Gellesch M."/>
            <person name="Goldberg J."/>
            <person name="Griggs A."/>
            <person name="Gujja S."/>
            <person name="Heilman E."/>
            <person name="Heiman D."/>
            <person name="Howarth C."/>
            <person name="Mehta T."/>
            <person name="Neiman D."/>
            <person name="Pearson M."/>
            <person name="Roberts A."/>
            <person name="Saif S."/>
            <person name="Shea T."/>
            <person name="Shenoy N."/>
            <person name="Sisk P."/>
            <person name="Stolte C."/>
            <person name="Sykes S."/>
            <person name="White J."/>
            <person name="Yandava C."/>
            <person name="Haas B."/>
            <person name="Nusbaum C."/>
            <person name="Birren B."/>
        </authorList>
    </citation>
    <scope>NUCLEOTIDE SEQUENCE [LARGE SCALE GENOMIC DNA]</scope>
    <source>
        <strain evidence="2">ATCC 18188</strain>
    </source>
</reference>
<organism evidence="2">
    <name type="scientific">Ajellomyces dermatitidis (strain ATCC 18188 / CBS 674.68)</name>
    <name type="common">Blastomyces dermatitidis</name>
    <dbReference type="NCBI Taxonomy" id="653446"/>
    <lineage>
        <taxon>Eukaryota</taxon>
        <taxon>Fungi</taxon>
        <taxon>Dikarya</taxon>
        <taxon>Ascomycota</taxon>
        <taxon>Pezizomycotina</taxon>
        <taxon>Eurotiomycetes</taxon>
        <taxon>Eurotiomycetidae</taxon>
        <taxon>Onygenales</taxon>
        <taxon>Ajellomycetaceae</taxon>
        <taxon>Blastomyces</taxon>
    </lineage>
</organism>
<name>F2TUA4_AJEDA</name>
<proteinExistence type="predicted"/>
<sequence length="155" mass="16917">MPFSDRSRNWLMGGRNCGMVVWAGGERERCDREDLGGGNGDGRREEREIRAAISGRWEQVVKLLFATHAVGVRDGGGGRRGEASELEQTKDKKNRTRLTKPSRRVQGFFGANIGRGGEYATEAPSAIGRSISHFAEIEDDATQSAKKLVVIGSVP</sequence>
<accession>F2TUA4</accession>
<feature type="region of interest" description="Disordered" evidence="1">
    <location>
        <begin position="73"/>
        <end position="100"/>
    </location>
</feature>
<dbReference type="AlphaFoldDB" id="F2TUA4"/>
<evidence type="ECO:0000313" key="2">
    <source>
        <dbReference type="EMBL" id="EGE86817.2"/>
    </source>
</evidence>
<dbReference type="HOGENOM" id="CLU_1189628_0_0_1"/>
<dbReference type="EMBL" id="GG749746">
    <property type="protein sequence ID" value="EGE86817.2"/>
    <property type="molecule type" value="Genomic_DNA"/>
</dbReference>
<feature type="compositionally biased region" description="Basic and acidic residues" evidence="1">
    <location>
        <begin position="76"/>
        <end position="91"/>
    </location>
</feature>
<dbReference type="Proteomes" id="UP000007802">
    <property type="component" value="Unassembled WGS sequence"/>
</dbReference>
<evidence type="ECO:0000256" key="1">
    <source>
        <dbReference type="SAM" id="MobiDB-lite"/>
    </source>
</evidence>